<dbReference type="AlphaFoldDB" id="A0A9N9ZEI0"/>
<dbReference type="InterPro" id="IPR052895">
    <property type="entry name" value="HetReg/Transcr_Mod"/>
</dbReference>
<comment type="caution">
    <text evidence="2">The sequence shown here is derived from an EMBL/GenBank/DDBJ whole genome shotgun (WGS) entry which is preliminary data.</text>
</comment>
<dbReference type="PANTHER" id="PTHR24148">
    <property type="entry name" value="ANKYRIN REPEAT DOMAIN-CONTAINING PROTEIN 39 HOMOLOG-RELATED"/>
    <property type="match status" value="1"/>
</dbReference>
<dbReference type="EMBL" id="CABFOC020000052">
    <property type="protein sequence ID" value="CAH0054825.1"/>
    <property type="molecule type" value="Genomic_DNA"/>
</dbReference>
<proteinExistence type="predicted"/>
<dbReference type="PANTHER" id="PTHR24148:SF73">
    <property type="entry name" value="HET DOMAIN PROTEIN (AFU_ORTHOLOGUE AFUA_8G01020)"/>
    <property type="match status" value="1"/>
</dbReference>
<reference evidence="2" key="1">
    <citation type="submission" date="2021-10" db="EMBL/GenBank/DDBJ databases">
        <authorList>
            <person name="Piombo E."/>
        </authorList>
    </citation>
    <scope>NUCLEOTIDE SEQUENCE</scope>
</reference>
<accession>A0A9N9ZEI0</accession>
<dbReference type="Proteomes" id="UP000775872">
    <property type="component" value="Unassembled WGS sequence"/>
</dbReference>
<feature type="domain" description="Heterokaryon incompatibility" evidence="1">
    <location>
        <begin position="148"/>
        <end position="242"/>
    </location>
</feature>
<keyword evidence="3" id="KW-1185">Reference proteome</keyword>
<organism evidence="2 3">
    <name type="scientific">Clonostachys solani</name>
    <dbReference type="NCBI Taxonomy" id="160281"/>
    <lineage>
        <taxon>Eukaryota</taxon>
        <taxon>Fungi</taxon>
        <taxon>Dikarya</taxon>
        <taxon>Ascomycota</taxon>
        <taxon>Pezizomycotina</taxon>
        <taxon>Sordariomycetes</taxon>
        <taxon>Hypocreomycetidae</taxon>
        <taxon>Hypocreales</taxon>
        <taxon>Bionectriaceae</taxon>
        <taxon>Clonostachys</taxon>
    </lineage>
</organism>
<name>A0A9N9ZEI0_9HYPO</name>
<sequence>MNWHNKCSRADINIIDLSPGQQTPCCVSCGEIAPSESKIAAKPTDNEWNIPREPHPRKRNLYWPSSVEYIDENQPEYGNTLIECPKSALNQQVKELNLFDGLRENQKHLIFEKLAGRQTRLLTLSKGELGDPLHIQLKVRPFKAGLEYEALSYTWANDTGKRGATHIVYYGVSWDVIKVTENCANALRRLRYRSRPRTLWVDAICINQEDVAERSHQVDMMAEIYACAKQVVIYLGEQEPTENHEEQIAILCKRPYFSRILVVQELAFARAKRAVCGSKSWDWTEFYLASQGVSWLRHVCDRNF</sequence>
<gene>
    <name evidence="2" type="ORF">CSOL1703_00016385</name>
</gene>
<evidence type="ECO:0000313" key="2">
    <source>
        <dbReference type="EMBL" id="CAH0054825.1"/>
    </source>
</evidence>
<evidence type="ECO:0000259" key="1">
    <source>
        <dbReference type="Pfam" id="PF06985"/>
    </source>
</evidence>
<dbReference type="Pfam" id="PF06985">
    <property type="entry name" value="HET"/>
    <property type="match status" value="1"/>
</dbReference>
<dbReference type="InterPro" id="IPR010730">
    <property type="entry name" value="HET"/>
</dbReference>
<dbReference type="OrthoDB" id="2157530at2759"/>
<evidence type="ECO:0000313" key="3">
    <source>
        <dbReference type="Proteomes" id="UP000775872"/>
    </source>
</evidence>
<protein>
    <recommendedName>
        <fullName evidence="1">Heterokaryon incompatibility domain-containing protein</fullName>
    </recommendedName>
</protein>